<keyword evidence="4 7" id="KW-1133">Transmembrane helix</keyword>
<evidence type="ECO:0000256" key="2">
    <source>
        <dbReference type="ARBA" id="ARBA00022448"/>
    </source>
</evidence>
<evidence type="ECO:0000313" key="8">
    <source>
        <dbReference type="EMBL" id="KAK5167046.1"/>
    </source>
</evidence>
<evidence type="ECO:0000256" key="6">
    <source>
        <dbReference type="SAM" id="MobiDB-lite"/>
    </source>
</evidence>
<dbReference type="GO" id="GO:0016020">
    <property type="term" value="C:membrane"/>
    <property type="evidence" value="ECO:0007669"/>
    <property type="project" value="UniProtKB-SubCell"/>
</dbReference>
<dbReference type="PIRSF" id="PIRSF006060">
    <property type="entry name" value="AA_transporter"/>
    <property type="match status" value="1"/>
</dbReference>
<keyword evidence="5 7" id="KW-0472">Membrane</keyword>
<feature type="transmembrane region" description="Helical" evidence="7">
    <location>
        <begin position="399"/>
        <end position="417"/>
    </location>
</feature>
<feature type="transmembrane region" description="Helical" evidence="7">
    <location>
        <begin position="367"/>
        <end position="387"/>
    </location>
</feature>
<keyword evidence="9" id="KW-1185">Reference proteome</keyword>
<evidence type="ECO:0008006" key="10">
    <source>
        <dbReference type="Google" id="ProtNLM"/>
    </source>
</evidence>
<dbReference type="GeneID" id="89929111"/>
<feature type="compositionally biased region" description="Polar residues" evidence="6">
    <location>
        <begin position="434"/>
        <end position="450"/>
    </location>
</feature>
<name>A0AAV9P3T3_9PEZI</name>
<keyword evidence="2" id="KW-0813">Transport</keyword>
<dbReference type="RefSeq" id="XP_064656854.1">
    <property type="nucleotide sequence ID" value="XM_064805012.1"/>
</dbReference>
<dbReference type="GO" id="GO:0022857">
    <property type="term" value="F:transmembrane transporter activity"/>
    <property type="evidence" value="ECO:0007669"/>
    <property type="project" value="InterPro"/>
</dbReference>
<sequence>MADTYRDDASESDSAVLALLGKKQVLKRRFSFVSMFGFAVCELITWETVLALFSQSFDNGGPAGAVYGFIIAWSSTLSVYTVISELASMAPIAGGQYYWVYMLAPDRYKTVFSYVIGWLTSLAWIATVATETLFAGTIIQGIIILDHPDYVGTPWQGTLLTWAVILGCILINVVLPSLLPKFEVFILVFHLAGFVAIIATLWAMTPEYSPPAEVWATSRNEGGWPTQGLSYCVGFLGNVATFVGADASVHLAEEVSNAAKNIPRAILGSMLINGAVGFVTMVTILYCLGDIERVANSATGYPFIQIFYDSTRSIPGATVMAAVVLSLTWACAMGITTTASRMTWSFARDNGLPASKWLAKVDKRTKVPVIACLTVTGIAALLTLIYIGSETAFNDVISLTITGFYGSYFLPASLLLYHRVKGNILPRGTEIAPETSTPDHNSNNETSTRAPPTEKSSHEKDSPTADTSPDVANGLLLPTAPLIWGPWHLPSLLGTLNNAYACVYMLFVIFWSVWPPDAEVTAASMNYSVVVTGGVMILSTVWYFVRARKVYRGPLVDAEVAMQVERRASAVSVG</sequence>
<dbReference type="PANTHER" id="PTHR45649:SF1">
    <property type="entry name" value="TRANSPORTER, PUTATIVE (EUROFUNG)-RELATED"/>
    <property type="match status" value="1"/>
</dbReference>
<organism evidence="8 9">
    <name type="scientific">Saxophila tyrrhenica</name>
    <dbReference type="NCBI Taxonomy" id="1690608"/>
    <lineage>
        <taxon>Eukaryota</taxon>
        <taxon>Fungi</taxon>
        <taxon>Dikarya</taxon>
        <taxon>Ascomycota</taxon>
        <taxon>Pezizomycotina</taxon>
        <taxon>Dothideomycetes</taxon>
        <taxon>Dothideomycetidae</taxon>
        <taxon>Mycosphaerellales</taxon>
        <taxon>Extremaceae</taxon>
        <taxon>Saxophila</taxon>
    </lineage>
</organism>
<comment type="subcellular location">
    <subcellularLocation>
        <location evidence="1">Membrane</location>
        <topology evidence="1">Multi-pass membrane protein</topology>
    </subcellularLocation>
</comment>
<feature type="transmembrane region" description="Helical" evidence="7">
    <location>
        <begin position="184"/>
        <end position="204"/>
    </location>
</feature>
<feature type="transmembrane region" description="Helical" evidence="7">
    <location>
        <begin position="265"/>
        <end position="286"/>
    </location>
</feature>
<feature type="region of interest" description="Disordered" evidence="6">
    <location>
        <begin position="428"/>
        <end position="468"/>
    </location>
</feature>
<comment type="caution">
    <text evidence="8">The sequence shown here is derived from an EMBL/GenBank/DDBJ whole genome shotgun (WGS) entry which is preliminary data.</text>
</comment>
<gene>
    <name evidence="8" type="ORF">LTR77_007775</name>
</gene>
<feature type="transmembrane region" description="Helical" evidence="7">
    <location>
        <begin position="32"/>
        <end position="53"/>
    </location>
</feature>
<feature type="transmembrane region" description="Helical" evidence="7">
    <location>
        <begin position="317"/>
        <end position="339"/>
    </location>
</feature>
<dbReference type="EMBL" id="JAVRRT010000012">
    <property type="protein sequence ID" value="KAK5167046.1"/>
    <property type="molecule type" value="Genomic_DNA"/>
</dbReference>
<evidence type="ECO:0000313" key="9">
    <source>
        <dbReference type="Proteomes" id="UP001337655"/>
    </source>
</evidence>
<accession>A0AAV9P3T3</accession>
<proteinExistence type="predicted"/>
<dbReference type="InterPro" id="IPR002293">
    <property type="entry name" value="AA/rel_permease1"/>
</dbReference>
<dbReference type="AlphaFoldDB" id="A0AAV9P3T3"/>
<evidence type="ECO:0000256" key="3">
    <source>
        <dbReference type="ARBA" id="ARBA00022692"/>
    </source>
</evidence>
<evidence type="ECO:0000256" key="1">
    <source>
        <dbReference type="ARBA" id="ARBA00004141"/>
    </source>
</evidence>
<dbReference type="PANTHER" id="PTHR45649">
    <property type="entry name" value="AMINO-ACID PERMEASE BAT1"/>
    <property type="match status" value="1"/>
</dbReference>
<reference evidence="8 9" key="1">
    <citation type="submission" date="2023-08" db="EMBL/GenBank/DDBJ databases">
        <title>Black Yeasts Isolated from many extreme environments.</title>
        <authorList>
            <person name="Coleine C."/>
            <person name="Stajich J.E."/>
            <person name="Selbmann L."/>
        </authorList>
    </citation>
    <scope>NUCLEOTIDE SEQUENCE [LARGE SCALE GENOMIC DNA]</scope>
    <source>
        <strain evidence="8 9">CCFEE 5935</strain>
    </source>
</reference>
<evidence type="ECO:0000256" key="5">
    <source>
        <dbReference type="ARBA" id="ARBA00023136"/>
    </source>
</evidence>
<feature type="transmembrane region" description="Helical" evidence="7">
    <location>
        <begin position="224"/>
        <end position="245"/>
    </location>
</feature>
<dbReference type="Pfam" id="PF13520">
    <property type="entry name" value="AA_permease_2"/>
    <property type="match status" value="1"/>
</dbReference>
<dbReference type="Gene3D" id="1.20.1740.10">
    <property type="entry name" value="Amino acid/polyamine transporter I"/>
    <property type="match status" value="1"/>
</dbReference>
<feature type="transmembrane region" description="Helical" evidence="7">
    <location>
        <begin position="492"/>
        <end position="514"/>
    </location>
</feature>
<dbReference type="Proteomes" id="UP001337655">
    <property type="component" value="Unassembled WGS sequence"/>
</dbReference>
<feature type="transmembrane region" description="Helical" evidence="7">
    <location>
        <begin position="159"/>
        <end position="179"/>
    </location>
</feature>
<feature type="transmembrane region" description="Helical" evidence="7">
    <location>
        <begin position="526"/>
        <end position="545"/>
    </location>
</feature>
<feature type="transmembrane region" description="Helical" evidence="7">
    <location>
        <begin position="111"/>
        <end position="139"/>
    </location>
</feature>
<keyword evidence="3 7" id="KW-0812">Transmembrane</keyword>
<protein>
    <recommendedName>
        <fullName evidence="10">Choline transport protein</fullName>
    </recommendedName>
</protein>
<evidence type="ECO:0000256" key="4">
    <source>
        <dbReference type="ARBA" id="ARBA00022989"/>
    </source>
</evidence>
<evidence type="ECO:0000256" key="7">
    <source>
        <dbReference type="SAM" id="Phobius"/>
    </source>
</evidence>